<comment type="caution">
    <text evidence="8">The sequence shown here is derived from an EMBL/GenBank/DDBJ whole genome shotgun (WGS) entry which is preliminary data.</text>
</comment>
<dbReference type="Pfam" id="PF00441">
    <property type="entry name" value="Acyl-CoA_dh_1"/>
    <property type="match status" value="1"/>
</dbReference>
<evidence type="ECO:0000313" key="8">
    <source>
        <dbReference type="EMBL" id="MQY27508.1"/>
    </source>
</evidence>
<feature type="domain" description="Acyl-CoA dehydrogenase/oxidase C-terminal" evidence="6">
    <location>
        <begin position="234"/>
        <end position="367"/>
    </location>
</feature>
<evidence type="ECO:0000256" key="2">
    <source>
        <dbReference type="ARBA" id="ARBA00009347"/>
    </source>
</evidence>
<dbReference type="SUPFAM" id="SSF47203">
    <property type="entry name" value="Acyl-CoA dehydrogenase C-terminal domain-like"/>
    <property type="match status" value="1"/>
</dbReference>
<dbReference type="Pfam" id="PF02771">
    <property type="entry name" value="Acyl-CoA_dh_N"/>
    <property type="match status" value="1"/>
</dbReference>
<dbReference type="InterPro" id="IPR036250">
    <property type="entry name" value="AcylCo_DH-like_C"/>
</dbReference>
<feature type="domain" description="Acyl-CoA dehydrogenase/oxidase N-terminal" evidence="7">
    <location>
        <begin position="6"/>
        <end position="118"/>
    </location>
</feature>
<dbReference type="GO" id="GO:0043958">
    <property type="term" value="F:acryloyl-CoA reductase (NADH) activity"/>
    <property type="evidence" value="ECO:0007669"/>
    <property type="project" value="UniProtKB-EC"/>
</dbReference>
<organism evidence="8 9">
    <name type="scientific">Nocardia aurantia</name>
    <dbReference type="NCBI Taxonomy" id="2585199"/>
    <lineage>
        <taxon>Bacteria</taxon>
        <taxon>Bacillati</taxon>
        <taxon>Actinomycetota</taxon>
        <taxon>Actinomycetes</taxon>
        <taxon>Mycobacteriales</taxon>
        <taxon>Nocardiaceae</taxon>
        <taxon>Nocardia</taxon>
    </lineage>
</organism>
<keyword evidence="4" id="KW-0274">FAD</keyword>
<keyword evidence="5 8" id="KW-0560">Oxidoreductase</keyword>
<evidence type="ECO:0000256" key="3">
    <source>
        <dbReference type="ARBA" id="ARBA00022630"/>
    </source>
</evidence>
<name>A0A7K0DPI0_9NOCA</name>
<keyword evidence="9" id="KW-1185">Reference proteome</keyword>
<evidence type="ECO:0000256" key="4">
    <source>
        <dbReference type="ARBA" id="ARBA00022827"/>
    </source>
</evidence>
<protein>
    <submittedName>
        <fullName evidence="8">Acryloyl-CoA reductase (NADH)</fullName>
        <ecNumber evidence="8">1.3.1.95</ecNumber>
    </submittedName>
</protein>
<dbReference type="EC" id="1.3.1.95" evidence="8"/>
<dbReference type="AlphaFoldDB" id="A0A7K0DPI0"/>
<dbReference type="Gene3D" id="2.40.110.10">
    <property type="entry name" value="Butyryl-CoA Dehydrogenase, subunit A, domain 2"/>
    <property type="match status" value="1"/>
</dbReference>
<dbReference type="Gene3D" id="1.10.540.10">
    <property type="entry name" value="Acyl-CoA dehydrogenase/oxidase, N-terminal domain"/>
    <property type="match status" value="1"/>
</dbReference>
<comment type="similarity">
    <text evidence="2">Belongs to the acyl-CoA dehydrogenase family.</text>
</comment>
<dbReference type="InterPro" id="IPR013786">
    <property type="entry name" value="AcylCoA_DH/ox_N"/>
</dbReference>
<keyword evidence="3" id="KW-0285">Flavoprotein</keyword>
<dbReference type="SUPFAM" id="SSF56645">
    <property type="entry name" value="Acyl-CoA dehydrogenase NM domain-like"/>
    <property type="match status" value="1"/>
</dbReference>
<accession>A0A7K0DPI0</accession>
<dbReference type="PANTHER" id="PTHR43884:SF20">
    <property type="entry name" value="ACYL-COA DEHYDROGENASE FADE28"/>
    <property type="match status" value="1"/>
</dbReference>
<evidence type="ECO:0000259" key="7">
    <source>
        <dbReference type="Pfam" id="PF02771"/>
    </source>
</evidence>
<reference evidence="8 9" key="1">
    <citation type="submission" date="2019-10" db="EMBL/GenBank/DDBJ databases">
        <title>Nocardia macrotermitis sp. nov. and Nocardia aurantia sp. nov., isolated from the gut of fungus growing-termite Macrotermes natalensis.</title>
        <authorList>
            <person name="Benndorf R."/>
            <person name="Schwitalla J."/>
            <person name="Martin K."/>
            <person name="De Beer W."/>
            <person name="Kaster A.-K."/>
            <person name="Vollmers J."/>
            <person name="Poulsen M."/>
            <person name="Beemelmanns C."/>
        </authorList>
    </citation>
    <scope>NUCLEOTIDE SEQUENCE [LARGE SCALE GENOMIC DNA]</scope>
    <source>
        <strain evidence="8 9">RB56</strain>
    </source>
</reference>
<dbReference type="PANTHER" id="PTHR43884">
    <property type="entry name" value="ACYL-COA DEHYDROGENASE"/>
    <property type="match status" value="1"/>
</dbReference>
<dbReference type="InterPro" id="IPR037069">
    <property type="entry name" value="AcylCoA_DH/ox_N_sf"/>
</dbReference>
<evidence type="ECO:0000256" key="5">
    <source>
        <dbReference type="ARBA" id="ARBA00023002"/>
    </source>
</evidence>
<dbReference type="EMBL" id="WEGI01000006">
    <property type="protein sequence ID" value="MQY27508.1"/>
    <property type="molecule type" value="Genomic_DNA"/>
</dbReference>
<gene>
    <name evidence="8" type="primary">acrC_2</name>
    <name evidence="8" type="ORF">NRB56_30910</name>
</gene>
<dbReference type="InterPro" id="IPR009075">
    <property type="entry name" value="AcylCo_DH/oxidase_C"/>
</dbReference>
<dbReference type="OrthoDB" id="8677713at2"/>
<dbReference type="RefSeq" id="WP_153342646.1">
    <property type="nucleotide sequence ID" value="NZ_WEGI01000006.1"/>
</dbReference>
<dbReference type="InterPro" id="IPR046373">
    <property type="entry name" value="Acyl-CoA_Oxase/DH_mid-dom_sf"/>
</dbReference>
<evidence type="ECO:0000256" key="1">
    <source>
        <dbReference type="ARBA" id="ARBA00001974"/>
    </source>
</evidence>
<comment type="cofactor">
    <cofactor evidence="1">
        <name>FAD</name>
        <dbReference type="ChEBI" id="CHEBI:57692"/>
    </cofactor>
</comment>
<dbReference type="GO" id="GO:0050660">
    <property type="term" value="F:flavin adenine dinucleotide binding"/>
    <property type="evidence" value="ECO:0007669"/>
    <property type="project" value="InterPro"/>
</dbReference>
<dbReference type="GO" id="GO:0003995">
    <property type="term" value="F:acyl-CoA dehydrogenase activity"/>
    <property type="evidence" value="ECO:0007669"/>
    <property type="project" value="TreeGrafter"/>
</dbReference>
<evidence type="ECO:0000259" key="6">
    <source>
        <dbReference type="Pfam" id="PF00441"/>
    </source>
</evidence>
<evidence type="ECO:0000313" key="9">
    <source>
        <dbReference type="Proteomes" id="UP000431401"/>
    </source>
</evidence>
<sequence>MTLIDTPEQQALADAVRRFVAERTPRSAVRDTAFGPAAYDPAVWRGLAADLGLAGLIVPDEFGGQGGTAADLAVALRELGAGLVPSPLLASAVLAAGALLALDDAAACKQWLPQLSSGAVVATLAVSEPDVREWIPAWPATTATVSAGAVTLTGIKSAVLHAADADVLLVTATGPDGVAVHLVERGAAGLLVHPEQCLDATKSLATVHFDGTPAITLAGDAGAALDRVADLANLAVAAEQVGALRAALDLTAEYAKIRYSFGHPIGAYQGVKHPLADIYTDWALADAAVRRAAEAAELDPEAFPAAAAAARVVASPAYVNAAKNTMLLHGGIGFTWEHDAHLYYRHAIASNVLLGGPDYQKDRLADKLAV</sequence>
<proteinExistence type="inferred from homology"/>
<dbReference type="Proteomes" id="UP000431401">
    <property type="component" value="Unassembled WGS sequence"/>
</dbReference>
<dbReference type="Gene3D" id="1.20.140.10">
    <property type="entry name" value="Butyryl-CoA Dehydrogenase, subunit A, domain 3"/>
    <property type="match status" value="1"/>
</dbReference>
<dbReference type="InterPro" id="IPR009100">
    <property type="entry name" value="AcylCoA_DH/oxidase_NM_dom_sf"/>
</dbReference>